<dbReference type="PANTHER" id="PTHR43747:SF5">
    <property type="entry name" value="FAD-BINDING DOMAIN-CONTAINING PROTEIN"/>
    <property type="match status" value="1"/>
</dbReference>
<dbReference type="AlphaFoldDB" id="A0A7G8BQ63"/>
<gene>
    <name evidence="3" type="ORF">H7849_12765</name>
</gene>
<keyword evidence="2" id="KW-0503">Monooxygenase</keyword>
<sequence length="516" mass="57823">MKFKYDIAIVGSGFAGSLMSMIARRLGLSVILLERGKHPRFMIGESSTPLSNLLLEELADRYDLPAIKPLAKWGSWQQHYPEIGCGLKRGFTFYHHVLGQPCTPDQERTNQLLVAASPRDQIADTHWYRADFDAFLVSQAQSLGVDYFDEIELGQPTFLDDEVELEGRKDGRLISLRAEFIVDATGPRGFLHRALQLQQAKLPNYPSTQALYSHFSGVKRLDEINQFQDVPPYPVDDAAVHHVFDGGWIWVLRFNNGITSAGIAATENTAAALHFEDGALAWDRLLNFMPMLKRQFVEARALRPFTCVRQLSFLSNTVCGDRWALLPSAAGFVDPLLSTGFPLTLLGISRLADILEREWNSRHFDIGLQRYATKTLAEVHATGQLIGSLYANMNNFPVFAALSLLYFAAASFSETARRLKKPHLAPSFLLHDHLTFGPACRTLLDRALHIQSEQDAANLIAEVLRVIEPIDVAGLCRQDRHNWYPVVAEDLFRSATKVEATPDEIAQLLHTCGFYS</sequence>
<protein>
    <submittedName>
        <fullName evidence="3">Tryptophan 7-halogenase</fullName>
    </submittedName>
</protein>
<dbReference type="InterPro" id="IPR036188">
    <property type="entry name" value="FAD/NAD-bd_sf"/>
</dbReference>
<dbReference type="PANTHER" id="PTHR43747">
    <property type="entry name" value="FAD-BINDING PROTEIN"/>
    <property type="match status" value="1"/>
</dbReference>
<evidence type="ECO:0000313" key="4">
    <source>
        <dbReference type="Proteomes" id="UP000515312"/>
    </source>
</evidence>
<dbReference type="EMBL" id="CP060394">
    <property type="protein sequence ID" value="QNI34683.1"/>
    <property type="molecule type" value="Genomic_DNA"/>
</dbReference>
<dbReference type="Gene3D" id="3.50.50.60">
    <property type="entry name" value="FAD/NAD(P)-binding domain"/>
    <property type="match status" value="1"/>
</dbReference>
<keyword evidence="4" id="KW-1185">Reference proteome</keyword>
<keyword evidence="1" id="KW-0560">Oxidoreductase</keyword>
<proteinExistence type="predicted"/>
<accession>A0A7G8BQ63</accession>
<dbReference type="RefSeq" id="WP_186747017.1">
    <property type="nucleotide sequence ID" value="NZ_CP060394.1"/>
</dbReference>
<name>A0A7G8BQ63_9BACT</name>
<evidence type="ECO:0000256" key="1">
    <source>
        <dbReference type="ARBA" id="ARBA00023002"/>
    </source>
</evidence>
<evidence type="ECO:0000256" key="2">
    <source>
        <dbReference type="ARBA" id="ARBA00023033"/>
    </source>
</evidence>
<dbReference type="InterPro" id="IPR006905">
    <property type="entry name" value="Flavin_halogenase"/>
</dbReference>
<dbReference type="GO" id="GO:0004497">
    <property type="term" value="F:monooxygenase activity"/>
    <property type="evidence" value="ECO:0007669"/>
    <property type="project" value="UniProtKB-KW"/>
</dbReference>
<dbReference type="SUPFAM" id="SSF51905">
    <property type="entry name" value="FAD/NAD(P)-binding domain"/>
    <property type="match status" value="1"/>
</dbReference>
<dbReference type="Pfam" id="PF04820">
    <property type="entry name" value="Trp_halogenase"/>
    <property type="match status" value="1"/>
</dbReference>
<reference evidence="3 4" key="1">
    <citation type="submission" date="2020-08" db="EMBL/GenBank/DDBJ databases">
        <title>Edaphobacter telluris sp. nov. and Acidobacterium dinghuensis sp. nov., two acidobacteria isolated from forest soil.</title>
        <authorList>
            <person name="Fu J."/>
            <person name="Qiu L."/>
        </authorList>
    </citation>
    <scope>NUCLEOTIDE SEQUENCE [LARGE SCALE GENOMIC DNA]</scope>
    <source>
        <strain evidence="3">4Y35</strain>
    </source>
</reference>
<evidence type="ECO:0000313" key="3">
    <source>
        <dbReference type="EMBL" id="QNI34683.1"/>
    </source>
</evidence>
<organism evidence="3 4">
    <name type="scientific">Alloacidobacterium dinghuense</name>
    <dbReference type="NCBI Taxonomy" id="2763107"/>
    <lineage>
        <taxon>Bacteria</taxon>
        <taxon>Pseudomonadati</taxon>
        <taxon>Acidobacteriota</taxon>
        <taxon>Terriglobia</taxon>
        <taxon>Terriglobales</taxon>
        <taxon>Acidobacteriaceae</taxon>
        <taxon>Alloacidobacterium</taxon>
    </lineage>
</organism>
<dbReference type="KEGG" id="adin:H7849_12765"/>
<dbReference type="InterPro" id="IPR050816">
    <property type="entry name" value="Flavin-dep_Halogenase_NPB"/>
</dbReference>
<dbReference type="Proteomes" id="UP000515312">
    <property type="component" value="Chromosome"/>
</dbReference>